<name>A0AAW6CB99_FLAPL</name>
<dbReference type="Proteomes" id="UP001211173">
    <property type="component" value="Unassembled WGS sequence"/>
</dbReference>
<dbReference type="AlphaFoldDB" id="A0AAW6CB99"/>
<evidence type="ECO:0000313" key="1">
    <source>
        <dbReference type="EMBL" id="MDB7908593.1"/>
    </source>
</evidence>
<evidence type="ECO:0000313" key="3">
    <source>
        <dbReference type="Proteomes" id="UP001211006"/>
    </source>
</evidence>
<dbReference type="PROSITE" id="PS51257">
    <property type="entry name" value="PROKAR_LIPOPROTEIN"/>
    <property type="match status" value="1"/>
</dbReference>
<protein>
    <submittedName>
        <fullName evidence="1">Uncharacterized protein</fullName>
    </submittedName>
</protein>
<sequence>MKRIYVGTLLCIILSLGLLTGCDQGVARSLGGDMTLELEPGQKLEMITWKEDSLWYLTRPMRDDEEPETHTFQQSSEFGVFEGTVTIVESVVEGENAS</sequence>
<evidence type="ECO:0000313" key="2">
    <source>
        <dbReference type="EMBL" id="MDB7934061.1"/>
    </source>
</evidence>
<accession>A0AAW6CB99</accession>
<dbReference type="Proteomes" id="UP001211006">
    <property type="component" value="Unassembled WGS sequence"/>
</dbReference>
<gene>
    <name evidence="1" type="ORF">PND83_21655</name>
    <name evidence="2" type="ORF">PNE06_13345</name>
</gene>
<comment type="caution">
    <text evidence="1">The sequence shown here is derived from an EMBL/GenBank/DDBJ whole genome shotgun (WGS) entry which is preliminary data.</text>
</comment>
<reference evidence="1" key="1">
    <citation type="submission" date="2023-01" db="EMBL/GenBank/DDBJ databases">
        <title>Human gut microbiome strain richness.</title>
        <authorList>
            <person name="Chen-Liaw A."/>
        </authorList>
    </citation>
    <scope>NUCLEOTIDE SEQUENCE</scope>
    <source>
        <strain evidence="2">1001287st1_F4_1001285I_161205</strain>
        <strain evidence="1">2225st1_A6_2225SCRN_200828</strain>
    </source>
</reference>
<proteinExistence type="predicted"/>
<organism evidence="1 3">
    <name type="scientific">Flavonifractor plautii</name>
    <name type="common">Fusobacterium plautii</name>
    <dbReference type="NCBI Taxonomy" id="292800"/>
    <lineage>
        <taxon>Bacteria</taxon>
        <taxon>Bacillati</taxon>
        <taxon>Bacillota</taxon>
        <taxon>Clostridia</taxon>
        <taxon>Eubacteriales</taxon>
        <taxon>Oscillospiraceae</taxon>
        <taxon>Flavonifractor</taxon>
    </lineage>
</organism>
<dbReference type="RefSeq" id="WP_130849661.1">
    <property type="nucleotide sequence ID" value="NZ_JADMSX010000022.1"/>
</dbReference>
<dbReference type="EMBL" id="JAQLWO010000038">
    <property type="protein sequence ID" value="MDB7908593.1"/>
    <property type="molecule type" value="Genomic_DNA"/>
</dbReference>
<dbReference type="EMBL" id="JAQLWV010000019">
    <property type="protein sequence ID" value="MDB7934061.1"/>
    <property type="molecule type" value="Genomic_DNA"/>
</dbReference>